<evidence type="ECO:0000313" key="3">
    <source>
        <dbReference type="Proteomes" id="UP001354989"/>
    </source>
</evidence>
<dbReference type="Pfam" id="PF00583">
    <property type="entry name" value="Acetyltransf_1"/>
    <property type="match status" value="1"/>
</dbReference>
<keyword evidence="3" id="KW-1185">Reference proteome</keyword>
<protein>
    <submittedName>
        <fullName evidence="2">N-acetyltransferase</fullName>
    </submittedName>
</protein>
<reference evidence="2 3" key="1">
    <citation type="submission" date="2021-12" db="EMBL/GenBank/DDBJ databases">
        <title>Genome sequencing of bacteria with rrn-lacking chromosome and rrn-plasmid.</title>
        <authorList>
            <person name="Anda M."/>
            <person name="Iwasaki W."/>
        </authorList>
    </citation>
    <scope>NUCLEOTIDE SEQUENCE [LARGE SCALE GENOMIC DNA]</scope>
    <source>
        <strain evidence="2 3">NBRC 101262</strain>
        <plasmid evidence="2 3">pPP1</plasmid>
    </source>
</reference>
<dbReference type="InterPro" id="IPR016181">
    <property type="entry name" value="Acyl_CoA_acyltransferase"/>
</dbReference>
<dbReference type="PANTHER" id="PTHR43072">
    <property type="entry name" value="N-ACETYLTRANSFERASE"/>
    <property type="match status" value="1"/>
</dbReference>
<proteinExistence type="predicted"/>
<keyword evidence="2" id="KW-0614">Plasmid</keyword>
<dbReference type="CDD" id="cd04301">
    <property type="entry name" value="NAT_SF"/>
    <property type="match status" value="1"/>
</dbReference>
<dbReference type="SUPFAM" id="SSF55729">
    <property type="entry name" value="Acyl-CoA N-acyltransferases (Nat)"/>
    <property type="match status" value="1"/>
</dbReference>
<dbReference type="PANTHER" id="PTHR43072:SF58">
    <property type="entry name" value="N-ACETYLTRANSFERASE DOMAIN-CONTAINING PROTEIN"/>
    <property type="match status" value="1"/>
</dbReference>
<dbReference type="RefSeq" id="WP_338398185.1">
    <property type="nucleotide sequence ID" value="NZ_AP025293.1"/>
</dbReference>
<dbReference type="Proteomes" id="UP001354989">
    <property type="component" value="Plasmid pPP1"/>
</dbReference>
<feature type="domain" description="N-acetyltransferase" evidence="1">
    <location>
        <begin position="1"/>
        <end position="154"/>
    </location>
</feature>
<accession>A0ABM7VJJ0</accession>
<geneLocation type="plasmid" evidence="2 3">
    <name>pPP1</name>
</geneLocation>
<dbReference type="PROSITE" id="PS51186">
    <property type="entry name" value="GNAT"/>
    <property type="match status" value="1"/>
</dbReference>
<dbReference type="Gene3D" id="3.40.630.30">
    <property type="match status" value="1"/>
</dbReference>
<name>A0ABM7VJJ0_9BACT</name>
<sequence>MIYRKATEKDLNKVAELFDSYRVFYRKESNLQGAKAFLKERIERNDAEIFVAEVDHKLVGFVQLYPLFSSTKMKKFWLLNDLFVHPNHRGKGISIGLIARAKKLVKETGACGMSLETDKSNLIGNSLYPKEGFELNESCNFYEWSNSSGSLNDD</sequence>
<dbReference type="EMBL" id="AP025293">
    <property type="protein sequence ID" value="BDD00970.1"/>
    <property type="molecule type" value="Genomic_DNA"/>
</dbReference>
<dbReference type="InterPro" id="IPR000182">
    <property type="entry name" value="GNAT_dom"/>
</dbReference>
<evidence type="ECO:0000259" key="1">
    <source>
        <dbReference type="PROSITE" id="PS51186"/>
    </source>
</evidence>
<organism evidence="2 3">
    <name type="scientific">Persicobacter psychrovividus</name>
    <dbReference type="NCBI Taxonomy" id="387638"/>
    <lineage>
        <taxon>Bacteria</taxon>
        <taxon>Pseudomonadati</taxon>
        <taxon>Bacteroidota</taxon>
        <taxon>Cytophagia</taxon>
        <taxon>Cytophagales</taxon>
        <taxon>Persicobacteraceae</taxon>
        <taxon>Persicobacter</taxon>
    </lineage>
</organism>
<evidence type="ECO:0000313" key="2">
    <source>
        <dbReference type="EMBL" id="BDD00970.1"/>
    </source>
</evidence>
<gene>
    <name evidence="2" type="ORF">PEPS_32500</name>
</gene>